<evidence type="ECO:0000313" key="2">
    <source>
        <dbReference type="Proteomes" id="UP000085678"/>
    </source>
</evidence>
<accession>A0A1S3HWJ0</accession>
<dbReference type="AlphaFoldDB" id="A0A1S3HWJ0"/>
<organism evidence="2 3">
    <name type="scientific">Lingula anatina</name>
    <name type="common">Brachiopod</name>
    <name type="synonym">Lingula unguis</name>
    <dbReference type="NCBI Taxonomy" id="7574"/>
    <lineage>
        <taxon>Eukaryota</taxon>
        <taxon>Metazoa</taxon>
        <taxon>Spiralia</taxon>
        <taxon>Lophotrochozoa</taxon>
        <taxon>Brachiopoda</taxon>
        <taxon>Linguliformea</taxon>
        <taxon>Lingulata</taxon>
        <taxon>Lingulida</taxon>
        <taxon>Linguloidea</taxon>
        <taxon>Lingulidae</taxon>
        <taxon>Lingula</taxon>
    </lineage>
</organism>
<name>A0A1S3HWJ0_LINAN</name>
<proteinExistence type="predicted"/>
<gene>
    <name evidence="3" type="primary">LOC106158827</name>
</gene>
<dbReference type="GeneID" id="106158827"/>
<sequence length="88" mass="9729">MFNAVENAPARRPRATRAASARSVSAVNARTRNAVLPRERPARSLALHVPLLIAAVNQSVPIALERTAVRMERLLHMTTITPITVKRR</sequence>
<dbReference type="RefSeq" id="XP_013390383.1">
    <property type="nucleotide sequence ID" value="XM_013534929.1"/>
</dbReference>
<reference evidence="3" key="1">
    <citation type="submission" date="2025-08" db="UniProtKB">
        <authorList>
            <consortium name="RefSeq"/>
        </authorList>
    </citation>
    <scope>IDENTIFICATION</scope>
    <source>
        <tissue evidence="3">Gonads</tissue>
    </source>
</reference>
<evidence type="ECO:0000313" key="3">
    <source>
        <dbReference type="RefSeq" id="XP_013390383.1"/>
    </source>
</evidence>
<feature type="compositionally biased region" description="Low complexity" evidence="1">
    <location>
        <begin position="16"/>
        <end position="27"/>
    </location>
</feature>
<dbReference type="Proteomes" id="UP000085678">
    <property type="component" value="Unplaced"/>
</dbReference>
<feature type="region of interest" description="Disordered" evidence="1">
    <location>
        <begin position="1"/>
        <end position="27"/>
    </location>
</feature>
<keyword evidence="2" id="KW-1185">Reference proteome</keyword>
<protein>
    <submittedName>
        <fullName evidence="3">Uncharacterized protein LOC106158827 isoform X2</fullName>
    </submittedName>
</protein>
<evidence type="ECO:0000256" key="1">
    <source>
        <dbReference type="SAM" id="MobiDB-lite"/>
    </source>
</evidence>